<evidence type="ECO:0000313" key="2">
    <source>
        <dbReference type="EnsemblMetazoa" id="CapteP198925"/>
    </source>
</evidence>
<dbReference type="AlphaFoldDB" id="R7UZD6"/>
<keyword evidence="3" id="KW-1185">Reference proteome</keyword>
<dbReference type="STRING" id="283909.R7UZD6"/>
<organism evidence="1">
    <name type="scientific">Capitella teleta</name>
    <name type="common">Polychaete worm</name>
    <dbReference type="NCBI Taxonomy" id="283909"/>
    <lineage>
        <taxon>Eukaryota</taxon>
        <taxon>Metazoa</taxon>
        <taxon>Spiralia</taxon>
        <taxon>Lophotrochozoa</taxon>
        <taxon>Annelida</taxon>
        <taxon>Polychaeta</taxon>
        <taxon>Sedentaria</taxon>
        <taxon>Scolecida</taxon>
        <taxon>Capitellidae</taxon>
        <taxon>Capitella</taxon>
    </lineage>
</organism>
<dbReference type="EMBL" id="AMQN01006414">
    <property type="status" value="NOT_ANNOTATED_CDS"/>
    <property type="molecule type" value="Genomic_DNA"/>
</dbReference>
<dbReference type="EnsemblMetazoa" id="CapteT198925">
    <property type="protein sequence ID" value="CapteP198925"/>
    <property type="gene ID" value="CapteG198925"/>
</dbReference>
<dbReference type="EMBL" id="KB298315">
    <property type="protein sequence ID" value="ELU09322.1"/>
    <property type="molecule type" value="Genomic_DNA"/>
</dbReference>
<reference evidence="1 3" key="2">
    <citation type="journal article" date="2013" name="Nature">
        <title>Insights into bilaterian evolution from three spiralian genomes.</title>
        <authorList>
            <person name="Simakov O."/>
            <person name="Marletaz F."/>
            <person name="Cho S.J."/>
            <person name="Edsinger-Gonzales E."/>
            <person name="Havlak P."/>
            <person name="Hellsten U."/>
            <person name="Kuo D.H."/>
            <person name="Larsson T."/>
            <person name="Lv J."/>
            <person name="Arendt D."/>
            <person name="Savage R."/>
            <person name="Osoegawa K."/>
            <person name="de Jong P."/>
            <person name="Grimwood J."/>
            <person name="Chapman J.A."/>
            <person name="Shapiro H."/>
            <person name="Aerts A."/>
            <person name="Otillar R.P."/>
            <person name="Terry A.Y."/>
            <person name="Boore J.L."/>
            <person name="Grigoriev I.V."/>
            <person name="Lindberg D.R."/>
            <person name="Seaver E.C."/>
            <person name="Weisblat D.A."/>
            <person name="Putnam N.H."/>
            <person name="Rokhsar D.S."/>
        </authorList>
    </citation>
    <scope>NUCLEOTIDE SEQUENCE</scope>
    <source>
        <strain evidence="1 3">I ESC-2004</strain>
    </source>
</reference>
<accession>R7UZD6</accession>
<dbReference type="PANTHER" id="PTHR37984">
    <property type="entry name" value="PROTEIN CBG26694"/>
    <property type="match status" value="1"/>
</dbReference>
<name>R7UZD6_CAPTE</name>
<dbReference type="PANTHER" id="PTHR37984:SF9">
    <property type="entry name" value="INTEGRASE CATALYTIC DOMAIN-CONTAINING PROTEIN"/>
    <property type="match status" value="1"/>
</dbReference>
<evidence type="ECO:0000313" key="3">
    <source>
        <dbReference type="Proteomes" id="UP000014760"/>
    </source>
</evidence>
<reference evidence="2" key="3">
    <citation type="submission" date="2015-06" db="UniProtKB">
        <authorList>
            <consortium name="EnsemblMetazoa"/>
        </authorList>
    </citation>
    <scope>IDENTIFICATION</scope>
</reference>
<dbReference type="HOGENOM" id="CLU_035540_0_0_1"/>
<dbReference type="Proteomes" id="UP000014760">
    <property type="component" value="Unassembled WGS sequence"/>
</dbReference>
<reference evidence="3" key="1">
    <citation type="submission" date="2012-12" db="EMBL/GenBank/DDBJ databases">
        <authorList>
            <person name="Hellsten U."/>
            <person name="Grimwood J."/>
            <person name="Chapman J.A."/>
            <person name="Shapiro H."/>
            <person name="Aerts A."/>
            <person name="Otillar R.P."/>
            <person name="Terry A.Y."/>
            <person name="Boore J.L."/>
            <person name="Simakov O."/>
            <person name="Marletaz F."/>
            <person name="Cho S.-J."/>
            <person name="Edsinger-Gonzales E."/>
            <person name="Havlak P."/>
            <person name="Kuo D.-H."/>
            <person name="Larsson T."/>
            <person name="Lv J."/>
            <person name="Arendt D."/>
            <person name="Savage R."/>
            <person name="Osoegawa K."/>
            <person name="de Jong P."/>
            <person name="Lindberg D.R."/>
            <person name="Seaver E.C."/>
            <person name="Weisblat D.A."/>
            <person name="Putnam N.H."/>
            <person name="Grigoriev I.V."/>
            <person name="Rokhsar D.S."/>
        </authorList>
    </citation>
    <scope>NUCLEOTIDE SEQUENCE</scope>
    <source>
        <strain evidence="3">I ESC-2004</strain>
    </source>
</reference>
<proteinExistence type="predicted"/>
<dbReference type="InterPro" id="IPR050951">
    <property type="entry name" value="Retrovirus_Pol_polyprotein"/>
</dbReference>
<dbReference type="OMA" id="RIPCALE"/>
<protein>
    <recommendedName>
        <fullName evidence="4">Peptidase A2 domain-containing protein</fullName>
    </recommendedName>
</protein>
<evidence type="ECO:0000313" key="1">
    <source>
        <dbReference type="EMBL" id="ELU09322.1"/>
    </source>
</evidence>
<dbReference type="OrthoDB" id="6080250at2759"/>
<evidence type="ECO:0008006" key="4">
    <source>
        <dbReference type="Google" id="ProtNLM"/>
    </source>
</evidence>
<gene>
    <name evidence="1" type="ORF">CAPTEDRAFT_198925</name>
</gene>
<sequence>MPDKYAEWRSFRRECEMLFRGTYRTTPKEEKTGAIINWMGRDGQAIAATWTDGEMDAKFADVDELYKAFEDRFKPEQNEMLCDFQFRHLKRHEGKAADEYMNQRWSHSKRTFGKKKKLDKSGERALQIARNTEAMKLQKDLMTTPKQFDAVKTKENQYKQRRLCNYCGDSYKPRECPAFGKICKICGRKNDFAKLCKSKDQKKKKIDDIEAHDESSDEGWDHNRCEISEMRTLTFDSVTDTSTIRKNDFEEPGKRRRLMGTLETLTKAGKGNYIDYKIDTGADSNLLSIDAFRKIHPGVTEERVENSIERNTILEACNGPHIKQLGKYKAKLKFEHKEKICSFYIIPGITSLIELPDAEKLKLIVAKCEPKQIKFKTSPTITLTDILEIDEVEQTSLFIDRDAKPQGMNKSKEIEAKMMNDYADLFQEVGCMKGEVHIHLKEDAQPYQTPPRRMAFAMEKSMQNEL</sequence>